<keyword evidence="4" id="KW-1185">Reference proteome</keyword>
<keyword evidence="2" id="KW-1133">Transmembrane helix</keyword>
<evidence type="ECO:0000256" key="2">
    <source>
        <dbReference type="SAM" id="Phobius"/>
    </source>
</evidence>
<dbReference type="PATRIC" id="fig|280871.6.peg.4832"/>
<feature type="transmembrane region" description="Helical" evidence="2">
    <location>
        <begin position="157"/>
        <end position="178"/>
    </location>
</feature>
<feature type="transmembrane region" description="Helical" evidence="2">
    <location>
        <begin position="184"/>
        <end position="205"/>
    </location>
</feature>
<feature type="transmembrane region" description="Helical" evidence="2">
    <location>
        <begin position="119"/>
        <end position="145"/>
    </location>
</feature>
<gene>
    <name evidence="3" type="ORF">TL10_23355</name>
</gene>
<feature type="transmembrane region" description="Helical" evidence="2">
    <location>
        <begin position="422"/>
        <end position="440"/>
    </location>
</feature>
<accession>A0A0D1IZC4</accession>
<feature type="compositionally biased region" description="Pro residues" evidence="1">
    <location>
        <begin position="669"/>
        <end position="678"/>
    </location>
</feature>
<feature type="transmembrane region" description="Helical" evidence="2">
    <location>
        <begin position="380"/>
        <end position="402"/>
    </location>
</feature>
<feature type="transmembrane region" description="Helical" evidence="2">
    <location>
        <begin position="21"/>
        <end position="39"/>
    </location>
</feature>
<dbReference type="Proteomes" id="UP000032221">
    <property type="component" value="Unassembled WGS sequence"/>
</dbReference>
<organism evidence="3 4">
    <name type="scientific">Mycolicibacterium llatzerense</name>
    <dbReference type="NCBI Taxonomy" id="280871"/>
    <lineage>
        <taxon>Bacteria</taxon>
        <taxon>Bacillati</taxon>
        <taxon>Actinomycetota</taxon>
        <taxon>Actinomycetes</taxon>
        <taxon>Mycobacteriales</taxon>
        <taxon>Mycobacteriaceae</taxon>
        <taxon>Mycolicibacterium</taxon>
    </lineage>
</organism>
<feature type="transmembrane region" description="Helical" evidence="2">
    <location>
        <begin position="315"/>
        <end position="337"/>
    </location>
</feature>
<evidence type="ECO:0000313" key="3">
    <source>
        <dbReference type="EMBL" id="KIU14608.1"/>
    </source>
</evidence>
<proteinExistence type="predicted"/>
<feature type="region of interest" description="Disordered" evidence="1">
    <location>
        <begin position="494"/>
        <end position="594"/>
    </location>
</feature>
<keyword evidence="2" id="KW-0812">Transmembrane</keyword>
<feature type="transmembrane region" description="Helical" evidence="2">
    <location>
        <begin position="349"/>
        <end position="368"/>
    </location>
</feature>
<sequence length="687" mass="70750">MGGMSETIAAWMYTRPRVRRVWFMFQAIWAFSISAVYFAPNATADTLSAAWNFTGLHDSYGVPIGAHFVAVVPLTEMIGSNGPQFGVSPDTWGPAIMSSLATAGTYAQLNEALAAETAFLIFICSVGIWIVKFALGVVWLGWLAAIAEPIVETLKMIVARTHLLAAGVGVCVVVGGFICLTTGYAAGIGIILSGFVALILFWVLLRDPVGDLVSDNGVLGMGRSIGYSIAQGVVNNGPVAAGGTSAQLDTLCSWLVDVLVRDIMQLLTFGQVIDTIPGCAAKYNAGLLSGIGDAPATYIKACAPQAYEHALHLDFLTVGLFFCCNLGICVILLAVDYMGMEAFRVGFKAFWNVLILVPAAAMATFPGPPRQAAKKAAARMLLHGAEMIAGTAGLGILVLIMAGVTRGTLPGTIGMTDPLAKVLVMTLIAVAGAFAFRIALLRMFGDRGIPGPIRAVKGTYRTVTGAARTVNEVDYAGRVIKGAGDRLRDFRKSRAEARKGENDPDGTGPKAPGRKAHPPTTGPGRGTPSSSASGAGPNRPGGNTPTAPPTAPRSPKPPTGDGVAPPPSSGSRARSAAAQTGRAAAKDAAWAGATAVAPEVAVPAKAAATVAHRLHHGNGHGHGSGSHGAAPGRAVGNQPAAHPQNRVGQPPTGLGHNSSSAKPQAPAVDTPPPAPPGRQTPRPDERQ</sequence>
<protein>
    <submittedName>
        <fullName evidence="3">Uncharacterized protein</fullName>
    </submittedName>
</protein>
<feature type="compositionally biased region" description="Pro residues" evidence="1">
    <location>
        <begin position="546"/>
        <end position="568"/>
    </location>
</feature>
<keyword evidence="2" id="KW-0472">Membrane</keyword>
<dbReference type="AlphaFoldDB" id="A0A0D1IZC4"/>
<evidence type="ECO:0000256" key="1">
    <source>
        <dbReference type="SAM" id="MobiDB-lite"/>
    </source>
</evidence>
<feature type="compositionally biased region" description="Low complexity" evidence="1">
    <location>
        <begin position="526"/>
        <end position="545"/>
    </location>
</feature>
<feature type="compositionally biased region" description="Low complexity" evidence="1">
    <location>
        <begin position="569"/>
        <end position="594"/>
    </location>
</feature>
<evidence type="ECO:0000313" key="4">
    <source>
        <dbReference type="Proteomes" id="UP000032221"/>
    </source>
</evidence>
<comment type="caution">
    <text evidence="3">The sequence shown here is derived from an EMBL/GenBank/DDBJ whole genome shotgun (WGS) entry which is preliminary data.</text>
</comment>
<reference evidence="3 4" key="1">
    <citation type="submission" date="2015-01" db="EMBL/GenBank/DDBJ databases">
        <title>Genome sequence of Mycobacterium llatzerense and Mycobacterium immunogenum recovered from brain abscess.</title>
        <authorList>
            <person name="Greninger A.L."/>
            <person name="Langelier C."/>
            <person name="Cunningham G."/>
            <person name="Chiu C.Y."/>
            <person name="Miller S."/>
        </authorList>
    </citation>
    <scope>NUCLEOTIDE SEQUENCE [LARGE SCALE GENOMIC DNA]</scope>
    <source>
        <strain evidence="3 4">CLUC14</strain>
    </source>
</reference>
<dbReference type="STRING" id="280871.TL10_23355"/>
<name>A0A0D1IZC4_9MYCO</name>
<dbReference type="EMBL" id="JXST01000040">
    <property type="protein sequence ID" value="KIU14608.1"/>
    <property type="molecule type" value="Genomic_DNA"/>
</dbReference>
<feature type="region of interest" description="Disordered" evidence="1">
    <location>
        <begin position="607"/>
        <end position="687"/>
    </location>
</feature>